<name>A0A086Y5N5_9RHOB</name>
<dbReference type="InterPro" id="IPR023631">
    <property type="entry name" value="Amidase_dom"/>
</dbReference>
<dbReference type="eggNOG" id="COG0154">
    <property type="taxonomic scope" value="Bacteria"/>
</dbReference>
<accession>A0A086Y5N5</accession>
<dbReference type="Pfam" id="PF01425">
    <property type="entry name" value="Amidase"/>
    <property type="match status" value="1"/>
</dbReference>
<dbReference type="Gene3D" id="3.90.1300.10">
    <property type="entry name" value="Amidase signature (AS) domain"/>
    <property type="match status" value="1"/>
</dbReference>
<dbReference type="InterPro" id="IPR036928">
    <property type="entry name" value="AS_sf"/>
</dbReference>
<organism evidence="3 4">
    <name type="scientific">Haematobacter massiliensis</name>
    <dbReference type="NCBI Taxonomy" id="195105"/>
    <lineage>
        <taxon>Bacteria</taxon>
        <taxon>Pseudomonadati</taxon>
        <taxon>Pseudomonadota</taxon>
        <taxon>Alphaproteobacteria</taxon>
        <taxon>Rhodobacterales</taxon>
        <taxon>Paracoccaceae</taxon>
        <taxon>Haematobacter</taxon>
    </lineage>
</organism>
<dbReference type="SUPFAM" id="SSF75304">
    <property type="entry name" value="Amidase signature (AS) enzymes"/>
    <property type="match status" value="1"/>
</dbReference>
<dbReference type="InterPro" id="IPR000120">
    <property type="entry name" value="Amidase"/>
</dbReference>
<dbReference type="GO" id="GO:0003824">
    <property type="term" value="F:catalytic activity"/>
    <property type="evidence" value="ECO:0007669"/>
    <property type="project" value="InterPro"/>
</dbReference>
<proteinExistence type="inferred from homology"/>
<dbReference type="EMBL" id="JGYG01000005">
    <property type="protein sequence ID" value="KFI29585.1"/>
    <property type="molecule type" value="Genomic_DNA"/>
</dbReference>
<dbReference type="OrthoDB" id="9777859at2"/>
<gene>
    <name evidence="3" type="ORF">CN97_15615</name>
</gene>
<feature type="domain" description="Amidase" evidence="2">
    <location>
        <begin position="36"/>
        <end position="442"/>
    </location>
</feature>
<evidence type="ECO:0000313" key="3">
    <source>
        <dbReference type="EMBL" id="KFI29585.1"/>
    </source>
</evidence>
<evidence type="ECO:0000313" key="4">
    <source>
        <dbReference type="Proteomes" id="UP000028826"/>
    </source>
</evidence>
<comment type="similarity">
    <text evidence="1">Belongs to the amidase family.</text>
</comment>
<sequence>MPSDATALATAILNGDISAGEAMAEALSAADRLSALGAVAWLDAAAGRQAAAEFDALAPDSPRRHAVFAGVPTLAKDLGGPFAGLPLRLGSGMVEPMAAEDSCLAREFRRAGLLPFGLTTSPEFGLSLASEPAIGPMAHNPLEPRLSAGGSSGGAAAAVAAGIVPIAHATDAGGSIRVPAACCGLVGLKPGRGSVVEGPEFGNHLGGIASEFAICRSVRDAARLFPVVTEVARGPLFPTRYSEVDPRLLRIGLLTETAPATDPSRCEAVELAAETLTTHGHRIVTLDWADIRAQVEASDRIFRALVTVNLAAFVTSERLDPARAEPLTQRVIAEGQAIAATDFWQVIAELPHVSHAVSGLFGRVDVLLTPMLTGPPRPIGWLPTTETDTNRHFKAMSGFAPVSTLANVSGCPAITIPFGADAEGLPLPIQMIAPIGSEGVLLALAGLLEAEERWTNPMGNPA</sequence>
<dbReference type="STRING" id="195105.CN97_15615"/>
<dbReference type="Proteomes" id="UP000028826">
    <property type="component" value="Unassembled WGS sequence"/>
</dbReference>
<keyword evidence="4" id="KW-1185">Reference proteome</keyword>
<dbReference type="InterPro" id="IPR020556">
    <property type="entry name" value="Amidase_CS"/>
</dbReference>
<dbReference type="PANTHER" id="PTHR11895">
    <property type="entry name" value="TRANSAMIDASE"/>
    <property type="match status" value="1"/>
</dbReference>
<comment type="caution">
    <text evidence="3">The sequence shown here is derived from an EMBL/GenBank/DDBJ whole genome shotgun (WGS) entry which is preliminary data.</text>
</comment>
<dbReference type="AlphaFoldDB" id="A0A086Y5N5"/>
<reference evidence="3 4" key="1">
    <citation type="submission" date="2014-03" db="EMBL/GenBank/DDBJ databases">
        <title>Genome of Haematobacter massiliensis CCUG 47968.</title>
        <authorList>
            <person name="Wang D."/>
            <person name="Wang G."/>
        </authorList>
    </citation>
    <scope>NUCLEOTIDE SEQUENCE [LARGE SCALE GENOMIC DNA]</scope>
    <source>
        <strain evidence="3 4">CCUG 47968</strain>
    </source>
</reference>
<dbReference type="PANTHER" id="PTHR11895:SF7">
    <property type="entry name" value="GLUTAMYL-TRNA(GLN) AMIDOTRANSFERASE SUBUNIT A, MITOCHONDRIAL"/>
    <property type="match status" value="1"/>
</dbReference>
<protein>
    <submittedName>
        <fullName evidence="3">Amidase</fullName>
    </submittedName>
</protein>
<evidence type="ECO:0000259" key="2">
    <source>
        <dbReference type="Pfam" id="PF01425"/>
    </source>
</evidence>
<dbReference type="PROSITE" id="PS00571">
    <property type="entry name" value="AMIDASES"/>
    <property type="match status" value="1"/>
</dbReference>
<dbReference type="RefSeq" id="WP_035710326.1">
    <property type="nucleotide sequence ID" value="NZ_CAMIFG010000008.1"/>
</dbReference>
<evidence type="ECO:0000256" key="1">
    <source>
        <dbReference type="ARBA" id="ARBA00009199"/>
    </source>
</evidence>